<keyword evidence="7" id="KW-1015">Disulfide bond</keyword>
<accession>A0ABW6WGP3</accession>
<protein>
    <submittedName>
        <fullName evidence="11">SSI family serine proteinase inhibitor</fullName>
    </submittedName>
</protein>
<evidence type="ECO:0000256" key="9">
    <source>
        <dbReference type="SAM" id="SignalP"/>
    </source>
</evidence>
<evidence type="ECO:0000256" key="5">
    <source>
        <dbReference type="ARBA" id="ARBA00022690"/>
    </source>
</evidence>
<gene>
    <name evidence="11" type="ORF">ACFY35_23630</name>
</gene>
<dbReference type="Gene3D" id="3.30.350.10">
    <property type="entry name" value="Subtilisin inhibitor-like"/>
    <property type="match status" value="1"/>
</dbReference>
<keyword evidence="12" id="KW-1185">Reference proteome</keyword>
<comment type="similarity">
    <text evidence="2 8">Belongs to the protease inhibitor I16 (SSI) family.</text>
</comment>
<comment type="subcellular location">
    <subcellularLocation>
        <location evidence="1">Secreted</location>
    </subcellularLocation>
</comment>
<dbReference type="SUPFAM" id="SSF55399">
    <property type="entry name" value="Subtilisin inhibitor"/>
    <property type="match status" value="1"/>
</dbReference>
<organism evidence="11 12">
    <name type="scientific">Paractinoplanes globisporus</name>
    <dbReference type="NCBI Taxonomy" id="113565"/>
    <lineage>
        <taxon>Bacteria</taxon>
        <taxon>Bacillati</taxon>
        <taxon>Actinomycetota</taxon>
        <taxon>Actinomycetes</taxon>
        <taxon>Micromonosporales</taxon>
        <taxon>Micromonosporaceae</taxon>
        <taxon>Paractinoplanes</taxon>
    </lineage>
</organism>
<evidence type="ECO:0000313" key="11">
    <source>
        <dbReference type="EMBL" id="MFF5292444.1"/>
    </source>
</evidence>
<evidence type="ECO:0000256" key="8">
    <source>
        <dbReference type="RuleBase" id="RU003471"/>
    </source>
</evidence>
<dbReference type="InterPro" id="IPR000691">
    <property type="entry name" value="Prot_inh_I16_SSI"/>
</dbReference>
<feature type="domain" description="Subtilisin inhibitor" evidence="10">
    <location>
        <begin position="44"/>
        <end position="118"/>
    </location>
</feature>
<evidence type="ECO:0000256" key="7">
    <source>
        <dbReference type="ARBA" id="ARBA00023157"/>
    </source>
</evidence>
<feature type="chain" id="PRO_5046598549" evidence="9">
    <location>
        <begin position="22"/>
        <end position="132"/>
    </location>
</feature>
<dbReference type="InterPro" id="IPR020054">
    <property type="entry name" value="Prot_inh_SSI_I16_CS"/>
</dbReference>
<proteinExistence type="inferred from homology"/>
<dbReference type="PRINTS" id="PR00294">
    <property type="entry name" value="SSBTLNINHBTR"/>
</dbReference>
<comment type="subunit">
    <text evidence="3">Homodimer.</text>
</comment>
<dbReference type="EMBL" id="JBIAZU010000004">
    <property type="protein sequence ID" value="MFF5292444.1"/>
    <property type="molecule type" value="Genomic_DNA"/>
</dbReference>
<reference evidence="11 12" key="1">
    <citation type="submission" date="2024-10" db="EMBL/GenBank/DDBJ databases">
        <title>The Natural Products Discovery Center: Release of the First 8490 Sequenced Strains for Exploring Actinobacteria Biosynthetic Diversity.</title>
        <authorList>
            <person name="Kalkreuter E."/>
            <person name="Kautsar S.A."/>
            <person name="Yang D."/>
            <person name="Bader C.D."/>
            <person name="Teijaro C.N."/>
            <person name="Fluegel L."/>
            <person name="Davis C.M."/>
            <person name="Simpson J.R."/>
            <person name="Lauterbach L."/>
            <person name="Steele A.D."/>
            <person name="Gui C."/>
            <person name="Meng S."/>
            <person name="Li G."/>
            <person name="Viehrig K."/>
            <person name="Ye F."/>
            <person name="Su P."/>
            <person name="Kiefer A.F."/>
            <person name="Nichols A."/>
            <person name="Cepeda A.J."/>
            <person name="Yan W."/>
            <person name="Fan B."/>
            <person name="Jiang Y."/>
            <person name="Adhikari A."/>
            <person name="Zheng C.-J."/>
            <person name="Schuster L."/>
            <person name="Cowan T.M."/>
            <person name="Smanski M.J."/>
            <person name="Chevrette M.G."/>
            <person name="De Carvalho L.P.S."/>
            <person name="Shen B."/>
        </authorList>
    </citation>
    <scope>NUCLEOTIDE SEQUENCE [LARGE SCALE GENOMIC DNA]</scope>
    <source>
        <strain evidence="11 12">NPDC000087</strain>
    </source>
</reference>
<evidence type="ECO:0000259" key="10">
    <source>
        <dbReference type="Pfam" id="PF00720"/>
    </source>
</evidence>
<comment type="caution">
    <text evidence="11">The sequence shown here is derived from an EMBL/GenBank/DDBJ whole genome shotgun (WGS) entry which is preliminary data.</text>
</comment>
<evidence type="ECO:0000256" key="2">
    <source>
        <dbReference type="ARBA" id="ARBA00010472"/>
    </source>
</evidence>
<dbReference type="InterPro" id="IPR023549">
    <property type="entry name" value="Subtilisin_inhibitor"/>
</dbReference>
<dbReference type="PROSITE" id="PS00999">
    <property type="entry name" value="SSI"/>
    <property type="match status" value="1"/>
</dbReference>
<dbReference type="Pfam" id="PF00720">
    <property type="entry name" value="SSI"/>
    <property type="match status" value="1"/>
</dbReference>
<evidence type="ECO:0000256" key="4">
    <source>
        <dbReference type="ARBA" id="ARBA00022525"/>
    </source>
</evidence>
<keyword evidence="6 8" id="KW-0722">Serine protease inhibitor</keyword>
<feature type="signal peptide" evidence="9">
    <location>
        <begin position="1"/>
        <end position="21"/>
    </location>
</feature>
<dbReference type="InterPro" id="IPR036819">
    <property type="entry name" value="Subtilisin_inhibitor-like_sf"/>
</dbReference>
<dbReference type="Proteomes" id="UP001602245">
    <property type="component" value="Unassembled WGS sequence"/>
</dbReference>
<keyword evidence="9" id="KW-0732">Signal</keyword>
<evidence type="ECO:0000256" key="3">
    <source>
        <dbReference type="ARBA" id="ARBA00011738"/>
    </source>
</evidence>
<evidence type="ECO:0000256" key="6">
    <source>
        <dbReference type="ARBA" id="ARBA00022900"/>
    </source>
</evidence>
<evidence type="ECO:0000256" key="1">
    <source>
        <dbReference type="ARBA" id="ARBA00004613"/>
    </source>
</evidence>
<sequence length="132" mass="13457">MIGFLAAVTAVLAAGPAPATAPDPGYAGGGGRGPGARLTLSYMADAGFAAAVKLECDPPGGGHPQPAEACAELALVAGDPGKIEPARTACFLIYAPITAEIKGDWHGMPLTWHHKYGNSCEMHRALGVLFDF</sequence>
<keyword evidence="5 8" id="KW-0646">Protease inhibitor</keyword>
<keyword evidence="4" id="KW-0964">Secreted</keyword>
<evidence type="ECO:0000313" key="12">
    <source>
        <dbReference type="Proteomes" id="UP001602245"/>
    </source>
</evidence>
<dbReference type="RefSeq" id="WP_020512210.1">
    <property type="nucleotide sequence ID" value="NZ_JBIAZU010000004.1"/>
</dbReference>
<name>A0ABW6WGP3_9ACTN</name>